<dbReference type="Gene3D" id="1.10.150.430">
    <property type="entry name" value="DUF3349, helical bundle"/>
    <property type="match status" value="1"/>
</dbReference>
<dbReference type="Proteomes" id="UP000660380">
    <property type="component" value="Unassembled WGS sequence"/>
</dbReference>
<proteinExistence type="predicted"/>
<dbReference type="RefSeq" id="WP_029633795.1">
    <property type="nucleotide sequence ID" value="NZ_JACJTA010000016.1"/>
</dbReference>
<evidence type="ECO:0000313" key="1">
    <source>
        <dbReference type="EMBL" id="MBD2604872.1"/>
    </source>
</evidence>
<dbReference type="EMBL" id="JACJTA010000016">
    <property type="protein sequence ID" value="MBD2604872.1"/>
    <property type="molecule type" value="Genomic_DNA"/>
</dbReference>
<sequence length="97" mass="10924">MQVSIAPHLQNTYHLIKCAFPNGIESQVYLPLLALLYDEMSDRNLAEVVACYTGKDYGVVLNDVYRVKSTDIAIAEAITKVKQRLLACGYEEWLEKG</sequence>
<gene>
    <name evidence="1" type="ORF">H6G81_10125</name>
</gene>
<evidence type="ECO:0000313" key="2">
    <source>
        <dbReference type="Proteomes" id="UP000660380"/>
    </source>
</evidence>
<comment type="caution">
    <text evidence="1">The sequence shown here is derived from an EMBL/GenBank/DDBJ whole genome shotgun (WGS) entry which is preliminary data.</text>
</comment>
<reference evidence="1 2" key="1">
    <citation type="journal article" date="2020" name="ISME J.">
        <title>Comparative genomics reveals insights into cyanobacterial evolution and habitat adaptation.</title>
        <authorList>
            <person name="Chen M.Y."/>
            <person name="Teng W.K."/>
            <person name="Zhao L."/>
            <person name="Hu C.X."/>
            <person name="Zhou Y.K."/>
            <person name="Han B.P."/>
            <person name="Song L.R."/>
            <person name="Shu W.S."/>
        </authorList>
    </citation>
    <scope>NUCLEOTIDE SEQUENCE [LARGE SCALE GENOMIC DNA]</scope>
    <source>
        <strain evidence="1 2">FACHB-248</strain>
    </source>
</reference>
<organism evidence="1 2">
    <name type="scientific">Scytonema hofmannii FACHB-248</name>
    <dbReference type="NCBI Taxonomy" id="1842502"/>
    <lineage>
        <taxon>Bacteria</taxon>
        <taxon>Bacillati</taxon>
        <taxon>Cyanobacteriota</taxon>
        <taxon>Cyanophyceae</taxon>
        <taxon>Nostocales</taxon>
        <taxon>Scytonemataceae</taxon>
        <taxon>Scytonema</taxon>
    </lineage>
</organism>
<accession>A0ABR8GNC3</accession>
<keyword evidence="2" id="KW-1185">Reference proteome</keyword>
<protein>
    <submittedName>
        <fullName evidence="1">DUF3349 domain-containing protein</fullName>
    </submittedName>
</protein>
<name>A0ABR8GNC3_9CYAN</name>
<dbReference type="InterPro" id="IPR044918">
    <property type="entry name" value="DUF3349_helical"/>
</dbReference>